<comment type="similarity">
    <text evidence="2">Belongs to the COQ9 family.</text>
</comment>
<dbReference type="InterPro" id="IPR012762">
    <property type="entry name" value="Ubiq_biosynth_COQ9"/>
</dbReference>
<comment type="function">
    <text evidence="6">Membrane-associated protein that warps the membrane surface to access and bind aromatic isoprenes with high specificity, including ubiquinone (CoQ) isoprene intermediates and presents them directly to COQ7, therefore facilitating the COQ7-mediated hydroxylase step. Participates in the biosynthesis of coenzyme Q, also named ubiquinone, an essential lipid-soluble electron transporter for aerobic cellular respiration.</text>
</comment>
<dbReference type="InterPro" id="IPR013718">
    <property type="entry name" value="COQ9_C"/>
</dbReference>
<dbReference type="RefSeq" id="WP_176624525.1">
    <property type="nucleotide sequence ID" value="NZ_JABXXQ010000209.1"/>
</dbReference>
<evidence type="ECO:0000256" key="2">
    <source>
        <dbReference type="ARBA" id="ARBA00010766"/>
    </source>
</evidence>
<organism evidence="8 10">
    <name type="scientific">Endobacter medicaginis</name>
    <dbReference type="NCBI Taxonomy" id="1181271"/>
    <lineage>
        <taxon>Bacteria</taxon>
        <taxon>Pseudomonadati</taxon>
        <taxon>Pseudomonadota</taxon>
        <taxon>Alphaproteobacteria</taxon>
        <taxon>Acetobacterales</taxon>
        <taxon>Acetobacteraceae</taxon>
        <taxon>Endobacter</taxon>
    </lineage>
</organism>
<dbReference type="PANTHER" id="PTHR21427:SF19">
    <property type="entry name" value="UBIQUINONE BIOSYNTHESIS PROTEIN COQ9, MITOCHONDRIAL"/>
    <property type="match status" value="1"/>
</dbReference>
<keyword evidence="3" id="KW-0831">Ubiquinone biosynthesis</keyword>
<evidence type="ECO:0000256" key="6">
    <source>
        <dbReference type="ARBA" id="ARBA00058104"/>
    </source>
</evidence>
<keyword evidence="8" id="KW-0830">Ubiquinone</keyword>
<evidence type="ECO:0000313" key="11">
    <source>
        <dbReference type="Proteomes" id="UP000565205"/>
    </source>
</evidence>
<protein>
    <submittedName>
        <fullName evidence="9">COQ9 family protein</fullName>
    </submittedName>
    <submittedName>
        <fullName evidence="8">Ubiquinone biosynthesis protein COQ9</fullName>
    </submittedName>
</protein>
<evidence type="ECO:0000313" key="9">
    <source>
        <dbReference type="EMBL" id="NVN30743.1"/>
    </source>
</evidence>
<dbReference type="Proteomes" id="UP000557688">
    <property type="component" value="Unassembled WGS sequence"/>
</dbReference>
<evidence type="ECO:0000256" key="3">
    <source>
        <dbReference type="ARBA" id="ARBA00022688"/>
    </source>
</evidence>
<keyword evidence="5" id="KW-0446">Lipid-binding</keyword>
<dbReference type="NCBIfam" id="TIGR02396">
    <property type="entry name" value="diverge_rpsU"/>
    <property type="match status" value="1"/>
</dbReference>
<feature type="domain" description="COQ9 C-terminal" evidence="7">
    <location>
        <begin position="114"/>
        <end position="182"/>
    </location>
</feature>
<dbReference type="GO" id="GO:0006744">
    <property type="term" value="P:ubiquinone biosynthetic process"/>
    <property type="evidence" value="ECO:0007669"/>
    <property type="project" value="UniProtKB-KW"/>
</dbReference>
<dbReference type="EMBL" id="JABXXQ010000209">
    <property type="protein sequence ID" value="NVN30743.1"/>
    <property type="molecule type" value="Genomic_DNA"/>
</dbReference>
<dbReference type="PANTHER" id="PTHR21427">
    <property type="entry name" value="UBIQUINONE BIOSYNTHESIS PROTEIN COQ9, MITOCHONDRIAL"/>
    <property type="match status" value="1"/>
</dbReference>
<dbReference type="Gene3D" id="1.10.357.10">
    <property type="entry name" value="Tetracycline Repressor, domain 2"/>
    <property type="match status" value="1"/>
</dbReference>
<dbReference type="Proteomes" id="UP000565205">
    <property type="component" value="Unassembled WGS sequence"/>
</dbReference>
<evidence type="ECO:0000256" key="5">
    <source>
        <dbReference type="ARBA" id="ARBA00023121"/>
    </source>
</evidence>
<name>A0A839UYP1_9PROT</name>
<dbReference type="AlphaFoldDB" id="A0A839UYP1"/>
<reference evidence="8 10" key="2">
    <citation type="submission" date="2020-08" db="EMBL/GenBank/DDBJ databases">
        <title>Genomic Encyclopedia of Type Strains, Phase III (KMG-III): the genomes of soil and plant-associated and newly described type strains.</title>
        <authorList>
            <person name="Whitman W."/>
        </authorList>
    </citation>
    <scope>NUCLEOTIDE SEQUENCE [LARGE SCALE GENOMIC DNA]</scope>
    <source>
        <strain evidence="8 10">CECT 8088</strain>
    </source>
</reference>
<keyword evidence="10" id="KW-1185">Reference proteome</keyword>
<evidence type="ECO:0000313" key="10">
    <source>
        <dbReference type="Proteomes" id="UP000557688"/>
    </source>
</evidence>
<accession>A0A839UYP1</accession>
<keyword evidence="4" id="KW-0809">Transit peptide</keyword>
<sequence>MPPIERSAERDAAIEAVLPAIAFGGWTIANLREAAGADADLLFPGGTIDLVEAYVDYADRRMETAARALFAGRTAGLTQRIRALIGLRLDQAAGEREAIRRALAILALPLHARATARITARTVDSIWHAAGDTSADFSWYTKRAILAAVWSATLLFWLSDMSGGEATMEFLDRRLAGVARLGRLRARLTGRLRRVAPQVG</sequence>
<comment type="caution">
    <text evidence="8">The sequence shown here is derived from an EMBL/GenBank/DDBJ whole genome shotgun (WGS) entry which is preliminary data.</text>
</comment>
<evidence type="ECO:0000259" key="7">
    <source>
        <dbReference type="Pfam" id="PF08511"/>
    </source>
</evidence>
<comment type="pathway">
    <text evidence="1">Cofactor biosynthesis; ubiquinone biosynthesis.</text>
</comment>
<evidence type="ECO:0000256" key="4">
    <source>
        <dbReference type="ARBA" id="ARBA00022946"/>
    </source>
</evidence>
<evidence type="ECO:0000313" key="8">
    <source>
        <dbReference type="EMBL" id="MBB3173473.1"/>
    </source>
</evidence>
<dbReference type="Pfam" id="PF08511">
    <property type="entry name" value="COQ9"/>
    <property type="match status" value="1"/>
</dbReference>
<dbReference type="GO" id="GO:0008289">
    <property type="term" value="F:lipid binding"/>
    <property type="evidence" value="ECO:0007669"/>
    <property type="project" value="UniProtKB-KW"/>
</dbReference>
<evidence type="ECO:0000256" key="1">
    <source>
        <dbReference type="ARBA" id="ARBA00004749"/>
    </source>
</evidence>
<proteinExistence type="inferred from homology"/>
<gene>
    <name evidence="8" type="ORF">FHR90_001296</name>
    <name evidence="9" type="ORF">HUK83_10420</name>
</gene>
<dbReference type="EMBL" id="JACHXV010000004">
    <property type="protein sequence ID" value="MBB3173473.1"/>
    <property type="molecule type" value="Genomic_DNA"/>
</dbReference>
<reference evidence="9 11" key="1">
    <citation type="submission" date="2020-06" db="EMBL/GenBank/DDBJ databases">
        <title>Description of novel acetic acid bacteria.</title>
        <authorList>
            <person name="Sombolestani A."/>
        </authorList>
    </citation>
    <scope>NUCLEOTIDE SEQUENCE [LARGE SCALE GENOMIC DNA]</scope>
    <source>
        <strain evidence="9 11">LMG 26838</strain>
    </source>
</reference>